<accession>A0A4P8J3Q3</accession>
<dbReference type="KEGG" id="tvl:FAZ95_37325"/>
<sequence>MMPIGTKVAPKSVFIGAESRAQAAILASPTTSQGLQMIDQIELHHFDDGSLGIGFLLPRTMIVVVPSVVSDLLAAVLHNVSSTSVSLEKIKNGSHKGRWDLIIFGNTFRMDECDVCALRSKLMKRYSH</sequence>
<dbReference type="AlphaFoldDB" id="A0A4P8J3Q3"/>
<dbReference type="EMBL" id="CP040078">
    <property type="protein sequence ID" value="QCP54544.1"/>
    <property type="molecule type" value="Genomic_DNA"/>
</dbReference>
<evidence type="ECO:0000313" key="1">
    <source>
        <dbReference type="EMBL" id="QCP54544.1"/>
    </source>
</evidence>
<reference evidence="1 2" key="1">
    <citation type="submission" date="2019-05" db="EMBL/GenBank/DDBJ databases">
        <title>Burkholderia sp. DHOD12, isolated from subtropical forest soil.</title>
        <authorList>
            <person name="Gao Z.-H."/>
            <person name="Qiu L.-H."/>
        </authorList>
    </citation>
    <scope>NUCLEOTIDE SEQUENCE [LARGE SCALE GENOMIC DNA]</scope>
    <source>
        <strain evidence="1 2">DHOD12</strain>
    </source>
</reference>
<protein>
    <submittedName>
        <fullName evidence="1">Uncharacterized protein</fullName>
    </submittedName>
</protein>
<proteinExistence type="predicted"/>
<dbReference type="Proteomes" id="UP000298656">
    <property type="component" value="Chromosome 2"/>
</dbReference>
<evidence type="ECO:0000313" key="2">
    <source>
        <dbReference type="Proteomes" id="UP000298656"/>
    </source>
</evidence>
<gene>
    <name evidence="1" type="ORF">FAZ95_37325</name>
</gene>
<organism evidence="1 2">
    <name type="scientific">Trinickia violacea</name>
    <dbReference type="NCBI Taxonomy" id="2571746"/>
    <lineage>
        <taxon>Bacteria</taxon>
        <taxon>Pseudomonadati</taxon>
        <taxon>Pseudomonadota</taxon>
        <taxon>Betaproteobacteria</taxon>
        <taxon>Burkholderiales</taxon>
        <taxon>Burkholderiaceae</taxon>
        <taxon>Trinickia</taxon>
    </lineage>
</organism>
<keyword evidence="2" id="KW-1185">Reference proteome</keyword>
<name>A0A4P8J3Q3_9BURK</name>
<dbReference type="RefSeq" id="WP_137337304.1">
    <property type="nucleotide sequence ID" value="NZ_CP040078.1"/>
</dbReference>